<dbReference type="Proteomes" id="UP000221222">
    <property type="component" value="Unassembled WGS sequence"/>
</dbReference>
<organism evidence="4 5">
    <name type="scientific">Malaciobacter molluscorum LMG 25693</name>
    <dbReference type="NCBI Taxonomy" id="870501"/>
    <lineage>
        <taxon>Bacteria</taxon>
        <taxon>Pseudomonadati</taxon>
        <taxon>Campylobacterota</taxon>
        <taxon>Epsilonproteobacteria</taxon>
        <taxon>Campylobacterales</taxon>
        <taxon>Arcobacteraceae</taxon>
        <taxon>Malaciobacter</taxon>
    </lineage>
</organism>
<feature type="chain" id="PRO_5044573513" description="Porin domain-containing protein" evidence="1">
    <location>
        <begin position="22"/>
        <end position="379"/>
    </location>
</feature>
<dbReference type="NCBIfam" id="NF033923">
    <property type="entry name" value="opr_proin_2"/>
    <property type="match status" value="1"/>
</dbReference>
<keyword evidence="1" id="KW-0732">Signal</keyword>
<dbReference type="RefSeq" id="WP_099343550.1">
    <property type="nucleotide sequence ID" value="NZ_CP032098.1"/>
</dbReference>
<accession>A0A2G1DEP2</accession>
<reference evidence="4 5" key="1">
    <citation type="submission" date="2017-09" db="EMBL/GenBank/DDBJ databases">
        <title>Arcobacter canalis sp. nov., a new species isolated from a water canal contaminated with urban sewage.</title>
        <authorList>
            <person name="Perez-Cataluna A."/>
            <person name="Salas-Masso N."/>
            <person name="Figueras M.J."/>
        </authorList>
    </citation>
    <scope>NUCLEOTIDE SEQUENCE [LARGE SCALE GENOMIC DNA]</scope>
    <source>
        <strain evidence="4 5">F98-3</strain>
    </source>
</reference>
<dbReference type="KEGG" id="amol:AMOL_2122"/>
<evidence type="ECO:0000259" key="2">
    <source>
        <dbReference type="Pfam" id="PF13609"/>
    </source>
</evidence>
<dbReference type="InterPro" id="IPR023614">
    <property type="entry name" value="Porin_dom_sf"/>
</dbReference>
<dbReference type="NCBIfam" id="NF033922">
    <property type="entry name" value="opr_porin_1"/>
    <property type="match status" value="1"/>
</dbReference>
<evidence type="ECO:0000313" key="5">
    <source>
        <dbReference type="Proteomes" id="UP000221222"/>
    </source>
</evidence>
<dbReference type="Gene3D" id="2.40.160.10">
    <property type="entry name" value="Porin"/>
    <property type="match status" value="1"/>
</dbReference>
<evidence type="ECO:0000256" key="1">
    <source>
        <dbReference type="SAM" id="SignalP"/>
    </source>
</evidence>
<evidence type="ECO:0000313" key="3">
    <source>
        <dbReference type="EMBL" id="AXX93075.1"/>
    </source>
</evidence>
<dbReference type="Pfam" id="PF13609">
    <property type="entry name" value="Porin_4"/>
    <property type="match status" value="1"/>
</dbReference>
<dbReference type="InterPro" id="IPR033900">
    <property type="entry name" value="Gram_neg_porin_domain"/>
</dbReference>
<dbReference type="SUPFAM" id="SSF56935">
    <property type="entry name" value="Porins"/>
    <property type="match status" value="1"/>
</dbReference>
<dbReference type="EMBL" id="NXFY01000028">
    <property type="protein sequence ID" value="PHO16957.1"/>
    <property type="molecule type" value="Genomic_DNA"/>
</dbReference>
<reference evidence="3 6" key="2">
    <citation type="submission" date="2018-08" db="EMBL/GenBank/DDBJ databases">
        <title>Complete genome of the Arcobacter molluscorum type strain LMG 25693.</title>
        <authorList>
            <person name="Miller W.G."/>
            <person name="Yee E."/>
            <person name="Bono J.L."/>
        </authorList>
    </citation>
    <scope>NUCLEOTIDE SEQUENCE [LARGE SCALE GENOMIC DNA]</scope>
    <source>
        <strain evidence="3 6">CECT 7696</strain>
    </source>
</reference>
<feature type="domain" description="Porin" evidence="2">
    <location>
        <begin position="16"/>
        <end position="355"/>
    </location>
</feature>
<feature type="signal peptide" evidence="1">
    <location>
        <begin position="1"/>
        <end position="21"/>
    </location>
</feature>
<evidence type="ECO:0000313" key="6">
    <source>
        <dbReference type="Proteomes" id="UP000262712"/>
    </source>
</evidence>
<dbReference type="GO" id="GO:0015288">
    <property type="term" value="F:porin activity"/>
    <property type="evidence" value="ECO:0007669"/>
    <property type="project" value="InterPro"/>
</dbReference>
<dbReference type="Proteomes" id="UP000262712">
    <property type="component" value="Chromosome"/>
</dbReference>
<name>A0A2G1DEP2_9BACT</name>
<proteinExistence type="predicted"/>
<evidence type="ECO:0000313" key="4">
    <source>
        <dbReference type="EMBL" id="PHO16957.1"/>
    </source>
</evidence>
<dbReference type="EMBL" id="CP032098">
    <property type="protein sequence ID" value="AXX93075.1"/>
    <property type="molecule type" value="Genomic_DNA"/>
</dbReference>
<sequence>MKRNISIIASLAIFSVTSVFAESNSIEEAFKNGKTSGDISVHYETWDNGSNKDYGFSTPSIGLKFETDTFNGFSAGVAFRGNTETSEENNGDYEETMAENGNVTEAYIQYENDIFAVKAGRQEMDLEWLSDYNDGVIAILKAIPYTTLTAGYTNRQAEITLDTHDKFHRFENKKGDDSAGFVIDGKIEPIKGLVFNPYFYTADDIADYYGLKTTFDNDLFGLTAHYAQTNEDNPKGLNDKDGDILNLEARLNVNDFNFMIGYIKTDSDGGIGSLDSLGDNIDQTEELTDAVYGIDAKTYYLKAAYTYKDLELSALYTHSKHDVSTKDVKDKELTLAASYNITKQLSAELIYTDANIDKNSDLNDGEDFNKFVANLTYSF</sequence>
<gene>
    <name evidence="3" type="ORF">AMOL_2122</name>
    <name evidence="4" type="ORF">CPU12_12990</name>
</gene>
<dbReference type="GO" id="GO:0016020">
    <property type="term" value="C:membrane"/>
    <property type="evidence" value="ECO:0007669"/>
    <property type="project" value="InterPro"/>
</dbReference>
<keyword evidence="5" id="KW-1185">Reference proteome</keyword>
<dbReference type="AlphaFoldDB" id="A0A2G1DEP2"/>
<protein>
    <recommendedName>
        <fullName evidence="2">Porin domain-containing protein</fullName>
    </recommendedName>
</protein>